<proteinExistence type="predicted"/>
<evidence type="ECO:0000313" key="3">
    <source>
        <dbReference type="Proteomes" id="UP001189429"/>
    </source>
</evidence>
<dbReference type="Proteomes" id="UP001189429">
    <property type="component" value="Unassembled WGS sequence"/>
</dbReference>
<sequence length="391" mass="40133">VHHRPPLCEAAEHQARHGEAAALVAGVPAAPAPGAGRGGEALRARRAGTAEAGAAGRGPARAVPPPRGAALARGWPPLLGWPRVVPLALREGRGPRPGACAERLRAASAALRVAERCACAWRRASAEARRGHAVHPGRGRVAAGGVGHRLRILHRVGAGPADVAARGRPVAAPRLPTPPLGPRRPRPGAGHACRLADGVRRPRPRRGPAGSRWPGAPGPRARGERPGLRPRWGGGGGLGPLRAAARRPGPRAVGGALARGAGASVRAGSRRRGAGAAPAGGGPPAPLESAAGCQRRPVAGERPGKARRGSTIERDDVFNVAMAPREVRPTSVWPRRFGALGQSALSQMARARVERMEALELSWSGLRCGLGRCASRLRPAPPLGGGQNPQQ</sequence>
<reference evidence="2" key="1">
    <citation type="submission" date="2023-10" db="EMBL/GenBank/DDBJ databases">
        <authorList>
            <person name="Chen Y."/>
            <person name="Shah S."/>
            <person name="Dougan E. K."/>
            <person name="Thang M."/>
            <person name="Chan C."/>
        </authorList>
    </citation>
    <scope>NUCLEOTIDE SEQUENCE [LARGE SCALE GENOMIC DNA]</scope>
</reference>
<feature type="compositionally biased region" description="Low complexity" evidence="1">
    <location>
        <begin position="164"/>
        <end position="174"/>
    </location>
</feature>
<feature type="region of interest" description="Disordered" evidence="1">
    <location>
        <begin position="164"/>
        <end position="313"/>
    </location>
</feature>
<protein>
    <submittedName>
        <fullName evidence="2">Uncharacterized protein</fullName>
    </submittedName>
</protein>
<feature type="compositionally biased region" description="Low complexity" evidence="1">
    <location>
        <begin position="250"/>
        <end position="267"/>
    </location>
</feature>
<comment type="caution">
    <text evidence="2">The sequence shown here is derived from an EMBL/GenBank/DDBJ whole genome shotgun (WGS) entry which is preliminary data.</text>
</comment>
<name>A0ABN9TC16_9DINO</name>
<feature type="region of interest" description="Disordered" evidence="1">
    <location>
        <begin position="33"/>
        <end position="68"/>
    </location>
</feature>
<feature type="non-terminal residue" evidence="2">
    <location>
        <position position="1"/>
    </location>
</feature>
<feature type="compositionally biased region" description="Basic and acidic residues" evidence="1">
    <location>
        <begin position="298"/>
        <end position="313"/>
    </location>
</feature>
<dbReference type="EMBL" id="CAUYUJ010014563">
    <property type="protein sequence ID" value="CAK0843245.1"/>
    <property type="molecule type" value="Genomic_DNA"/>
</dbReference>
<evidence type="ECO:0000256" key="1">
    <source>
        <dbReference type="SAM" id="MobiDB-lite"/>
    </source>
</evidence>
<gene>
    <name evidence="2" type="ORF">PCOR1329_LOCUS37655</name>
</gene>
<keyword evidence="3" id="KW-1185">Reference proteome</keyword>
<feature type="compositionally biased region" description="Low complexity" evidence="1">
    <location>
        <begin position="47"/>
        <end position="61"/>
    </location>
</feature>
<organism evidence="2 3">
    <name type="scientific">Prorocentrum cordatum</name>
    <dbReference type="NCBI Taxonomy" id="2364126"/>
    <lineage>
        <taxon>Eukaryota</taxon>
        <taxon>Sar</taxon>
        <taxon>Alveolata</taxon>
        <taxon>Dinophyceae</taxon>
        <taxon>Prorocentrales</taxon>
        <taxon>Prorocentraceae</taxon>
        <taxon>Prorocentrum</taxon>
    </lineage>
</organism>
<feature type="compositionally biased region" description="Low complexity" evidence="1">
    <location>
        <begin position="207"/>
        <end position="220"/>
    </location>
</feature>
<evidence type="ECO:0000313" key="2">
    <source>
        <dbReference type="EMBL" id="CAK0843245.1"/>
    </source>
</evidence>
<accession>A0ABN9TC16</accession>